<reference evidence="9 10" key="1">
    <citation type="submission" date="2020-08" db="EMBL/GenBank/DDBJ databases">
        <title>Plant Genome Project.</title>
        <authorList>
            <person name="Zhang R.-G."/>
        </authorList>
    </citation>
    <scope>NUCLEOTIDE SEQUENCE [LARGE SCALE GENOMIC DNA]</scope>
    <source>
        <tissue evidence="9">Rhizome</tissue>
    </source>
</reference>
<evidence type="ECO:0000256" key="6">
    <source>
        <dbReference type="PROSITE-ProRule" id="PRU00723"/>
    </source>
</evidence>
<evidence type="ECO:0000256" key="3">
    <source>
        <dbReference type="ARBA" id="ARBA00022771"/>
    </source>
</evidence>
<evidence type="ECO:0000256" key="1">
    <source>
        <dbReference type="ARBA" id="ARBA00022723"/>
    </source>
</evidence>
<feature type="region of interest" description="Disordered" evidence="7">
    <location>
        <begin position="92"/>
        <end position="111"/>
    </location>
</feature>
<feature type="region of interest" description="Disordered" evidence="7">
    <location>
        <begin position="542"/>
        <end position="573"/>
    </location>
</feature>
<feature type="region of interest" description="Disordered" evidence="7">
    <location>
        <begin position="1047"/>
        <end position="1120"/>
    </location>
</feature>
<dbReference type="PANTHER" id="PTHR46156">
    <property type="entry name" value="CCCH ZINGC FINGER"/>
    <property type="match status" value="1"/>
</dbReference>
<feature type="compositionally biased region" description="Polar residues" evidence="7">
    <location>
        <begin position="549"/>
        <end position="573"/>
    </location>
</feature>
<accession>A0A8J5I9Y0</accession>
<keyword evidence="1 6" id="KW-0479">Metal-binding</keyword>
<feature type="zinc finger region" description="C3H1-type" evidence="6">
    <location>
        <begin position="1530"/>
        <end position="1559"/>
    </location>
</feature>
<dbReference type="FunFam" id="4.10.1000.10:FF:000008">
    <property type="entry name" value="zinc finger CCCH domain-containing protein 3"/>
    <property type="match status" value="1"/>
</dbReference>
<dbReference type="SMART" id="SM00356">
    <property type="entry name" value="ZnF_C3H1"/>
    <property type="match status" value="5"/>
</dbReference>
<feature type="compositionally biased region" description="Polar residues" evidence="7">
    <location>
        <begin position="332"/>
        <end position="347"/>
    </location>
</feature>
<evidence type="ECO:0000313" key="9">
    <source>
        <dbReference type="EMBL" id="KAG6530260.1"/>
    </source>
</evidence>
<keyword evidence="4 6" id="KW-0862">Zinc</keyword>
<dbReference type="EMBL" id="JACMSC010000003">
    <property type="protein sequence ID" value="KAG6530260.1"/>
    <property type="molecule type" value="Genomic_DNA"/>
</dbReference>
<feature type="compositionally biased region" description="Polar residues" evidence="7">
    <location>
        <begin position="1085"/>
        <end position="1120"/>
    </location>
</feature>
<feature type="compositionally biased region" description="Pro residues" evidence="7">
    <location>
        <begin position="1"/>
        <end position="15"/>
    </location>
</feature>
<evidence type="ECO:0000256" key="7">
    <source>
        <dbReference type="SAM" id="MobiDB-lite"/>
    </source>
</evidence>
<keyword evidence="2" id="KW-0677">Repeat</keyword>
<feature type="region of interest" description="Disordered" evidence="7">
    <location>
        <begin position="441"/>
        <end position="473"/>
    </location>
</feature>
<evidence type="ECO:0000256" key="2">
    <source>
        <dbReference type="ARBA" id="ARBA00022737"/>
    </source>
</evidence>
<keyword evidence="3 6" id="KW-0863">Zinc-finger</keyword>
<dbReference type="InterPro" id="IPR000571">
    <property type="entry name" value="Znf_CCCH"/>
</dbReference>
<feature type="region of interest" description="Disordered" evidence="7">
    <location>
        <begin position="1741"/>
        <end position="1761"/>
    </location>
</feature>
<comment type="caution">
    <text evidence="9">The sequence shown here is derived from an EMBL/GenBank/DDBJ whole genome shotgun (WGS) entry which is preliminary data.</text>
</comment>
<feature type="region of interest" description="Disordered" evidence="7">
    <location>
        <begin position="364"/>
        <end position="420"/>
    </location>
</feature>
<feature type="zinc finger region" description="C3H1-type" evidence="6">
    <location>
        <begin position="1585"/>
        <end position="1611"/>
    </location>
</feature>
<feature type="region of interest" description="Disordered" evidence="7">
    <location>
        <begin position="478"/>
        <end position="497"/>
    </location>
</feature>
<dbReference type="GO" id="GO:0008270">
    <property type="term" value="F:zinc ion binding"/>
    <property type="evidence" value="ECO:0007669"/>
    <property type="project" value="UniProtKB-KW"/>
</dbReference>
<feature type="region of interest" description="Disordered" evidence="7">
    <location>
        <begin position="320"/>
        <end position="347"/>
    </location>
</feature>
<dbReference type="FunFam" id="4.10.1000.10:FF:000022">
    <property type="entry name" value="Zinc finger CCCH domain-containing protein 7"/>
    <property type="match status" value="1"/>
</dbReference>
<keyword evidence="10" id="KW-1185">Reference proteome</keyword>
<feature type="zinc finger region" description="C3H1-type" evidence="6">
    <location>
        <begin position="1634"/>
        <end position="1662"/>
    </location>
</feature>
<protein>
    <recommendedName>
        <fullName evidence="8">C3H1-type domain-containing protein</fullName>
    </recommendedName>
</protein>
<feature type="region of interest" description="Disordered" evidence="7">
    <location>
        <begin position="1"/>
        <end position="75"/>
    </location>
</feature>
<feature type="region of interest" description="Disordered" evidence="7">
    <location>
        <begin position="957"/>
        <end position="1015"/>
    </location>
</feature>
<feature type="compositionally biased region" description="Polar residues" evidence="7">
    <location>
        <begin position="446"/>
        <end position="455"/>
    </location>
</feature>
<feature type="compositionally biased region" description="Polar residues" evidence="7">
    <location>
        <begin position="400"/>
        <end position="410"/>
    </location>
</feature>
<dbReference type="GO" id="GO:0005634">
    <property type="term" value="C:nucleus"/>
    <property type="evidence" value="ECO:0007669"/>
    <property type="project" value="TreeGrafter"/>
</dbReference>
<dbReference type="PROSITE" id="PS50103">
    <property type="entry name" value="ZF_C3H1"/>
    <property type="match status" value="3"/>
</dbReference>
<name>A0A8J5I9Y0_ZINOF</name>
<dbReference type="Gene3D" id="4.10.1000.10">
    <property type="entry name" value="Zinc finger, CCCH-type"/>
    <property type="match status" value="2"/>
</dbReference>
<evidence type="ECO:0000259" key="8">
    <source>
        <dbReference type="PROSITE" id="PS50103"/>
    </source>
</evidence>
<sequence>MPFPIPRPASPPRLPPQQGFDRASPMGPLDSPRLAAGSRFDPHPPPPHRLVNSDYYSRQSHRHHHVSFPSPAPPFSGHLARSLRRLPVEDGGRLRVPYSQGPFPQPPLRVPDRSPLLDDGYPSPRPHLMGPGERFVHDSLESRAIDADRFRVVEESQELLRLRWGDEEKRRALAYSRDNVYGEDFDGDLTRRKRLRWMEDTGLEEYLGGASKSHLRVWDKEIDHAHHVLLPGPSVIPVHASSPRAPRHFVAMDVKREAASVAEWQYLLPPMKSYSDKHREVRRGERPPQLPFFSDRNREIGRDREDVRELDPVLERHIRTPFPTMRSPGDPYSNTNEDFGTSSDVYNEPTTGTVYSYKENYLGDNRGKRKLSNRESDQIIIRSSGKQSAKSPSAKLFNKGNDQIMISSPGKQPAKRPSALSRIQSGVSVWSRLQEKTLVGTAPPESVSQPTTFIKHQSESRTPDLSLKSSSLVGQMSSPRSALLVSDGKGRETSTPKKVVKKKKLVRKGEEFATPVVSVSVVPEENDGISKMLMLNNQKKIDDQEVSDKQGSSSMKDVNNASLQNSSRRAASTMSIDENIGEEKEIFHSVGGGKIKGTNCIIEKQEVELAISANLDPCSSEFIDTETAEKKSVSTDPARYAEEEKGKQFVELGQTVNQNCTNAIVDIGVVSNGSSSPINHVNVEGKVDEETGQLPSVLQAQNAMDENHNNQNFDGSNDGQKSGDLDKGFAAFSSKYSSSTLRNSEQLVMSVGHITSSLTSYSIIDDNLKMKQHTVGKQHVEINAHAKELKEINGRNLMTGKGYLCMETQNLSVDLAPQLMDAVSGGYLPEITIDEKGNSLASHANVESRQSDSSKPREEDLVASSFFVSEVQDVSPCIDSEQPHSGLPDRYGCSEDGLIKDGSNQDQKVIIEDKYSLAFRGSLAAKVEGVTSAQNISCKPMFDKEVSLLSDDAVKQKPLESKDMNGQKQLSKKTMPTVGLPKDTPIRDNSVNSSKEAARSHQSLRHKTWHRKDVPSSTFQGILQSHKGGSLSKLSPRKLGKIQNSYVRKGNSLIRKPSTGTLQPSHSLGSSRKLSKDITEKSIVFGSSDSTNNMRTCPSPSFESKLSTEPTQPSQSLGYTNKFNKDIIEKSSSGNNILNCSNPYFERLKTPPLPLVAKLSNSTVDLSSDVPHALSENSVPEARTDVQDTPLVLPSVDNQNVTRDKICEPLGKRMIYVKHRSNQLVAASSHKIKDSVNPYLDKIPALASSASSDFYYKKNKHQLVRNVYSSEGQSSDMLPGNGSMGEQKVSISTANGVASSVLKKKSNKAQHKQHKYSSLFSHVWTLCGKQPSKKGVSSLSHMEVLPYLFPWKRATLLPSRKLQLARKKDTLYTLSTDGFSLKKRGVSRLSKSSLKWSRSMQRRSKVVNKVGGEQNLLVDLCFLNEAELAVAEVERKNKGQNNLPSVSGLKHNINSVLILDQCADEQSRAGNAGIGNDNISSASVKLLGGNNEYVRIGNGNQLVRDPKILTRILASEKVRWSLHMARSRLAKKKQYCQFFTRFGKCNKKGGKCPYIHDPSKVAICTKFLNDSCSNSDCKLTHKIIPERMPDCSYFLQGLCTNTSCPYRHVNVNPNAAACEGFIKGYCADGDECCKKHSYVCPMYRASGKCLQGTKCKLHHPKTKNKRKERNDIMVQGNTWGRYFGSGASEISESLLVSSDARVEKANDLFDNGWFAEFIALTPYENDREAYFMDSEDAAHPSRFGSGDGALQNDDPDASIKPIRIMRKDYPPLPSFTNGS</sequence>
<feature type="compositionally biased region" description="Polar residues" evidence="7">
    <location>
        <begin position="1058"/>
        <end position="1072"/>
    </location>
</feature>
<dbReference type="PANTHER" id="PTHR46156:SF1">
    <property type="entry name" value="ZINC FINGER CCCH DOMAIN-CONTAINING PROTEIN 3"/>
    <property type="match status" value="1"/>
</dbReference>
<feature type="domain" description="C3H1-type" evidence="8">
    <location>
        <begin position="1634"/>
        <end position="1662"/>
    </location>
</feature>
<gene>
    <name evidence="9" type="ORF">ZIOFF_012483</name>
</gene>
<evidence type="ECO:0000256" key="4">
    <source>
        <dbReference type="ARBA" id="ARBA00022833"/>
    </source>
</evidence>
<evidence type="ECO:0000256" key="5">
    <source>
        <dbReference type="ARBA" id="ARBA00023125"/>
    </source>
</evidence>
<feature type="domain" description="C3H1-type" evidence="8">
    <location>
        <begin position="1585"/>
        <end position="1611"/>
    </location>
</feature>
<keyword evidence="5" id="KW-0238">DNA-binding</keyword>
<feature type="domain" description="C3H1-type" evidence="8">
    <location>
        <begin position="1530"/>
        <end position="1559"/>
    </location>
</feature>
<dbReference type="Proteomes" id="UP000734854">
    <property type="component" value="Unassembled WGS sequence"/>
</dbReference>
<evidence type="ECO:0000313" key="10">
    <source>
        <dbReference type="Proteomes" id="UP000734854"/>
    </source>
</evidence>
<organism evidence="9 10">
    <name type="scientific">Zingiber officinale</name>
    <name type="common">Ginger</name>
    <name type="synonym">Amomum zingiber</name>
    <dbReference type="NCBI Taxonomy" id="94328"/>
    <lineage>
        <taxon>Eukaryota</taxon>
        <taxon>Viridiplantae</taxon>
        <taxon>Streptophyta</taxon>
        <taxon>Embryophyta</taxon>
        <taxon>Tracheophyta</taxon>
        <taxon>Spermatophyta</taxon>
        <taxon>Magnoliopsida</taxon>
        <taxon>Liliopsida</taxon>
        <taxon>Zingiberales</taxon>
        <taxon>Zingiberaceae</taxon>
        <taxon>Zingiber</taxon>
    </lineage>
</organism>
<dbReference type="GO" id="GO:0003677">
    <property type="term" value="F:DNA binding"/>
    <property type="evidence" value="ECO:0007669"/>
    <property type="project" value="UniProtKB-KW"/>
</dbReference>
<proteinExistence type="predicted"/>